<dbReference type="EMBL" id="MQUQ01000035">
    <property type="protein sequence ID" value="OLZ43407.1"/>
    <property type="molecule type" value="Genomic_DNA"/>
</dbReference>
<evidence type="ECO:0000313" key="2">
    <source>
        <dbReference type="EMBL" id="OLZ43407.1"/>
    </source>
</evidence>
<evidence type="ECO:0008006" key="4">
    <source>
        <dbReference type="Google" id="ProtNLM"/>
    </source>
</evidence>
<reference evidence="2 3" key="1">
    <citation type="submission" date="2016-01" db="EMBL/GenBank/DDBJ databases">
        <title>Amycolatopsis coloradensis genome sequencing and assembly.</title>
        <authorList>
            <person name="Mayilraj S."/>
        </authorList>
    </citation>
    <scope>NUCLEOTIDE SEQUENCE [LARGE SCALE GENOMIC DNA]</scope>
    <source>
        <strain evidence="2 3">DSM 44225</strain>
    </source>
</reference>
<dbReference type="RefSeq" id="WP_076168468.1">
    <property type="nucleotide sequence ID" value="NZ_JBEZVB010000073.1"/>
</dbReference>
<sequence>MNATEDWDLVIVGAGPAGSSAATAALRAAPTARVLMLDTADFPRDKVCGDGVAPHAMDVLAGLGIAVTELSADTEPVTVTRDHLGYPVPTAQDRPPTWEPP</sequence>
<accession>A0A1R0KE97</accession>
<proteinExistence type="predicted"/>
<dbReference type="Proteomes" id="UP000187486">
    <property type="component" value="Unassembled WGS sequence"/>
</dbReference>
<evidence type="ECO:0000313" key="3">
    <source>
        <dbReference type="Proteomes" id="UP000187486"/>
    </source>
</evidence>
<comment type="caution">
    <text evidence="2">The sequence shown here is derived from an EMBL/GenBank/DDBJ whole genome shotgun (WGS) entry which is preliminary data.</text>
</comment>
<dbReference type="InterPro" id="IPR006905">
    <property type="entry name" value="Flavin_halogenase"/>
</dbReference>
<name>A0A1R0KE97_9PSEU</name>
<dbReference type="AlphaFoldDB" id="A0A1R0KE97"/>
<dbReference type="Gene3D" id="3.50.50.60">
    <property type="entry name" value="FAD/NAD(P)-binding domain"/>
    <property type="match status" value="1"/>
</dbReference>
<dbReference type="SUPFAM" id="SSF51905">
    <property type="entry name" value="FAD/NAD(P)-binding domain"/>
    <property type="match status" value="1"/>
</dbReference>
<feature type="region of interest" description="Disordered" evidence="1">
    <location>
        <begin position="81"/>
        <end position="101"/>
    </location>
</feature>
<dbReference type="GO" id="GO:0004497">
    <property type="term" value="F:monooxygenase activity"/>
    <property type="evidence" value="ECO:0007669"/>
    <property type="project" value="InterPro"/>
</dbReference>
<protein>
    <recommendedName>
        <fullName evidence="4">FAD-binding domain-containing protein</fullName>
    </recommendedName>
</protein>
<organism evidence="2 3">
    <name type="scientific">Amycolatopsis coloradensis</name>
    <dbReference type="NCBI Taxonomy" id="76021"/>
    <lineage>
        <taxon>Bacteria</taxon>
        <taxon>Bacillati</taxon>
        <taxon>Actinomycetota</taxon>
        <taxon>Actinomycetes</taxon>
        <taxon>Pseudonocardiales</taxon>
        <taxon>Pseudonocardiaceae</taxon>
        <taxon>Amycolatopsis</taxon>
    </lineage>
</organism>
<keyword evidence="3" id="KW-1185">Reference proteome</keyword>
<dbReference type="InterPro" id="IPR036188">
    <property type="entry name" value="FAD/NAD-bd_sf"/>
</dbReference>
<dbReference type="Pfam" id="PF04820">
    <property type="entry name" value="Trp_halogenase"/>
    <property type="match status" value="1"/>
</dbReference>
<dbReference type="STRING" id="76021.BS329_39485"/>
<evidence type="ECO:0000256" key="1">
    <source>
        <dbReference type="SAM" id="MobiDB-lite"/>
    </source>
</evidence>
<gene>
    <name evidence="2" type="ORF">BS329_39485</name>
</gene>